<dbReference type="Pfam" id="PF01656">
    <property type="entry name" value="CbiA"/>
    <property type="match status" value="1"/>
</dbReference>
<evidence type="ECO:0000256" key="2">
    <source>
        <dbReference type="ARBA" id="ARBA00006683"/>
    </source>
</evidence>
<evidence type="ECO:0000256" key="5">
    <source>
        <dbReference type="ARBA" id="ARBA00022741"/>
    </source>
</evidence>
<comment type="similarity">
    <text evidence="2">Belongs to the CpsC/CapA family.</text>
</comment>
<keyword evidence="7 11" id="KW-1133">Transmembrane helix</keyword>
<dbReference type="AlphaFoldDB" id="A0A7C3VQ23"/>
<keyword evidence="3" id="KW-1003">Cell membrane</keyword>
<dbReference type="EC" id="2.7.10.2" evidence="14"/>
<keyword evidence="14" id="KW-0808">Transferase</keyword>
<reference evidence="14" key="1">
    <citation type="journal article" date="2020" name="mSystems">
        <title>Genome- and Community-Level Interaction Insights into Carbon Utilization and Element Cycling Functions of Hydrothermarchaeota in Hydrothermal Sediment.</title>
        <authorList>
            <person name="Zhou Z."/>
            <person name="Liu Y."/>
            <person name="Xu W."/>
            <person name="Pan J."/>
            <person name="Luo Z.H."/>
            <person name="Li M."/>
        </authorList>
    </citation>
    <scope>NUCLEOTIDE SEQUENCE [LARGE SCALE GENOMIC DNA]</scope>
    <source>
        <strain evidence="14">SpSt-374</strain>
    </source>
</reference>
<dbReference type="NCBIfam" id="TIGR01007">
    <property type="entry name" value="eps_fam"/>
    <property type="match status" value="1"/>
</dbReference>
<evidence type="ECO:0000256" key="6">
    <source>
        <dbReference type="ARBA" id="ARBA00022840"/>
    </source>
</evidence>
<dbReference type="Pfam" id="PF02706">
    <property type="entry name" value="Wzz"/>
    <property type="match status" value="1"/>
</dbReference>
<evidence type="ECO:0000256" key="1">
    <source>
        <dbReference type="ARBA" id="ARBA00004651"/>
    </source>
</evidence>
<dbReference type="InterPro" id="IPR002586">
    <property type="entry name" value="CobQ/CobB/MinD/ParA_Nub-bd_dom"/>
</dbReference>
<feature type="transmembrane region" description="Helical" evidence="11">
    <location>
        <begin position="54"/>
        <end position="72"/>
    </location>
</feature>
<feature type="domain" description="CobQ/CobB/MinD/ParA nucleotide binding" evidence="12">
    <location>
        <begin position="579"/>
        <end position="752"/>
    </location>
</feature>
<dbReference type="GO" id="GO:0005524">
    <property type="term" value="F:ATP binding"/>
    <property type="evidence" value="ECO:0007669"/>
    <property type="project" value="UniProtKB-KW"/>
</dbReference>
<comment type="caution">
    <text evidence="14">The sequence shown here is derived from an EMBL/GenBank/DDBJ whole genome shotgun (WGS) entry which is preliminary data.</text>
</comment>
<dbReference type="InterPro" id="IPR050445">
    <property type="entry name" value="Bact_polysacc_biosynth/exp"/>
</dbReference>
<evidence type="ECO:0000313" key="14">
    <source>
        <dbReference type="EMBL" id="HGG01710.1"/>
    </source>
</evidence>
<keyword evidence="8 11" id="KW-0472">Membrane</keyword>
<dbReference type="GO" id="GO:0005886">
    <property type="term" value="C:plasma membrane"/>
    <property type="evidence" value="ECO:0007669"/>
    <property type="project" value="UniProtKB-SubCell"/>
</dbReference>
<evidence type="ECO:0000256" key="9">
    <source>
        <dbReference type="SAM" id="Coils"/>
    </source>
</evidence>
<protein>
    <submittedName>
        <fullName evidence="14">Polysaccharide biosynthesis tyrosine autokinase</fullName>
        <ecNumber evidence="14">2.7.10.2</ecNumber>
    </submittedName>
</protein>
<keyword evidence="6" id="KW-0067">ATP-binding</keyword>
<accession>A0A7C3VQ23</accession>
<comment type="subcellular location">
    <subcellularLocation>
        <location evidence="1">Cell membrane</location>
        <topology evidence="1">Multi-pass membrane protein</topology>
    </subcellularLocation>
</comment>
<evidence type="ECO:0000256" key="10">
    <source>
        <dbReference type="SAM" id="MobiDB-lite"/>
    </source>
</evidence>
<dbReference type="InterPro" id="IPR005702">
    <property type="entry name" value="Wzc-like_C"/>
</dbReference>
<dbReference type="PANTHER" id="PTHR32309">
    <property type="entry name" value="TYROSINE-PROTEIN KINASE"/>
    <property type="match status" value="1"/>
</dbReference>
<keyword evidence="4 11" id="KW-0812">Transmembrane</keyword>
<evidence type="ECO:0000256" key="8">
    <source>
        <dbReference type="ARBA" id="ARBA00023136"/>
    </source>
</evidence>
<dbReference type="Gene3D" id="3.40.50.300">
    <property type="entry name" value="P-loop containing nucleotide triphosphate hydrolases"/>
    <property type="match status" value="1"/>
</dbReference>
<evidence type="ECO:0000259" key="12">
    <source>
        <dbReference type="Pfam" id="PF01656"/>
    </source>
</evidence>
<dbReference type="SUPFAM" id="SSF52540">
    <property type="entry name" value="P-loop containing nucleoside triphosphate hydrolases"/>
    <property type="match status" value="1"/>
</dbReference>
<keyword evidence="5" id="KW-0547">Nucleotide-binding</keyword>
<evidence type="ECO:0000256" key="11">
    <source>
        <dbReference type="SAM" id="Phobius"/>
    </source>
</evidence>
<feature type="coiled-coil region" evidence="9">
    <location>
        <begin position="213"/>
        <end position="240"/>
    </location>
</feature>
<feature type="domain" description="Polysaccharide chain length determinant N-terminal" evidence="13">
    <location>
        <begin position="39"/>
        <end position="140"/>
    </location>
</feature>
<feature type="compositionally biased region" description="Polar residues" evidence="10">
    <location>
        <begin position="774"/>
        <end position="790"/>
    </location>
</feature>
<keyword evidence="14" id="KW-0418">Kinase</keyword>
<gene>
    <name evidence="14" type="ORF">ENR15_13920</name>
</gene>
<sequence length="813" mass="90565">METESNRERLSSLQPNNSQQIVNVVPLPYGGELPDADEEELDLGQLFAVIRRRLFVIAGITIAVMGGVWYWTSTLEPEYEGKFQLLVEPVTDQGNQLSSRLQAVAGSLGGGFFGGETSGLDYESQIAVLKSPELMKPLVQAMQSRYEDIEYKYLVGGEKAPLVLERYNKSTKIIEVRYRDKEPEKIQFVLDTLKKGYIDYSNKERKTNISQGIQFIEDQLPQAMQRVDGLQEKLQRFRQQYNLIDPQIQGQQLAEQLTKIDDQIVEAQSSLLQQQRLYDELRKQVGMEPRVAIAASVLSEAPSYQQRLDQLKQIETKIAAESTRFTTNTPQMQVLFEQRQSLEFLLQQEAGQVLGMNPNALGSGRAPYQNSVQVGLIQQMVNSASQIEVLKVRNQVLAEVARGLSQYRDQFPVIVRQYTDLQRELQVATTTLGQLLAQRETLRLEAAQKEVPWEIIAEPQIPKDEEGEFVPVYPKPLRNLVLGAMLGLMLGFGAALLAERLDSVFHTPEDLKDATKLPILGLIPYSNSAAKLASANWKGDGSGIVEMADGGDFVFLEAFRDLNAKLRFLNPDRPVRSLAIVSATASEGKSTVAVNLAHAAAQMGQRVLLVDADLRRPLVHDRLGILNEKGLADVLAEGLAWRRAFQASPIDKNLFILTAGGETPDPIRLVSSLRMESLMQEWTREYDLVIYDTPPLLNVVDGRLLAALTDGVLFVTRIGRTDRESILQGLEDLQGSRVPILGTVANGVSNRRLGWYNDDRRYSRQSHSPIAGWRNSNNPGISSNDVNGNSLAPAASEAQPLGKNLPHPNQDEE</sequence>
<feature type="region of interest" description="Disordered" evidence="10">
    <location>
        <begin position="766"/>
        <end position="813"/>
    </location>
</feature>
<dbReference type="GO" id="GO:0004715">
    <property type="term" value="F:non-membrane spanning protein tyrosine kinase activity"/>
    <property type="evidence" value="ECO:0007669"/>
    <property type="project" value="UniProtKB-EC"/>
</dbReference>
<dbReference type="EMBL" id="DSPX01000138">
    <property type="protein sequence ID" value="HGG01710.1"/>
    <property type="molecule type" value="Genomic_DNA"/>
</dbReference>
<evidence type="ECO:0000259" key="13">
    <source>
        <dbReference type="Pfam" id="PF02706"/>
    </source>
</evidence>
<evidence type="ECO:0000256" key="4">
    <source>
        <dbReference type="ARBA" id="ARBA00022692"/>
    </source>
</evidence>
<dbReference type="PANTHER" id="PTHR32309:SF13">
    <property type="entry name" value="FERRIC ENTEROBACTIN TRANSPORT PROTEIN FEPE"/>
    <property type="match status" value="1"/>
</dbReference>
<name>A0A7C3VQ23_9CYAN</name>
<organism evidence="14">
    <name type="scientific">Planktothricoides sp. SpSt-374</name>
    <dbReference type="NCBI Taxonomy" id="2282167"/>
    <lineage>
        <taxon>Bacteria</taxon>
        <taxon>Bacillati</taxon>
        <taxon>Cyanobacteriota</taxon>
        <taxon>Cyanophyceae</taxon>
        <taxon>Oscillatoriophycideae</taxon>
        <taxon>Oscillatoriales</taxon>
        <taxon>Oscillatoriaceae</taxon>
        <taxon>Planktothricoides</taxon>
    </lineage>
</organism>
<proteinExistence type="inferred from homology"/>
<dbReference type="CDD" id="cd05387">
    <property type="entry name" value="BY-kinase"/>
    <property type="match status" value="1"/>
</dbReference>
<keyword evidence="9" id="KW-0175">Coiled coil</keyword>
<dbReference type="InterPro" id="IPR027417">
    <property type="entry name" value="P-loop_NTPase"/>
</dbReference>
<evidence type="ECO:0000256" key="3">
    <source>
        <dbReference type="ARBA" id="ARBA00022475"/>
    </source>
</evidence>
<dbReference type="InterPro" id="IPR003856">
    <property type="entry name" value="LPS_length_determ_N"/>
</dbReference>
<evidence type="ECO:0000256" key="7">
    <source>
        <dbReference type="ARBA" id="ARBA00022989"/>
    </source>
</evidence>